<evidence type="ECO:0000313" key="10">
    <source>
        <dbReference type="Proteomes" id="UP000191554"/>
    </source>
</evidence>
<sequence>MFKYVLKRLVVSLLTLWIMFTLTFFLMHLTPGNPFLGDRKITPEILANLEAKYGLDKPLLVQYEMYAKNVIQGDLGESIKLAGQSVNEIIARKFPYSLKLGLFASAIAIVAGTILGTISALKKNTGTDRAIMFIVTIGIAVPSFVVATVSMVLFGVKLHLFPTVSNLDTLSSFILPGFALSFFPLSFITRLMRSSMLDVINQDYIRTARAKGLSERVVIFKHGLRNGILPVVTYAGPMVAGVLTGSFVIESIFSIPGLGSSFVTSITAKDYPTVMGVTIFFGALLIFMNFMVDILYRFVDPRINITK</sequence>
<reference evidence="9 10" key="1">
    <citation type="submission" date="2017-03" db="EMBL/GenBank/DDBJ databases">
        <title>Genome sequence of Clostridium hungatei DSM 14427.</title>
        <authorList>
            <person name="Poehlein A."/>
            <person name="Daniel R."/>
        </authorList>
    </citation>
    <scope>NUCLEOTIDE SEQUENCE [LARGE SCALE GENOMIC DNA]</scope>
    <source>
        <strain evidence="9 10">DSM 14427</strain>
    </source>
</reference>
<proteinExistence type="inferred from homology"/>
<evidence type="ECO:0000256" key="2">
    <source>
        <dbReference type="ARBA" id="ARBA00022448"/>
    </source>
</evidence>
<dbReference type="STRING" id="48256.CLHUN_06970"/>
<accession>A0A1V4SPF4</accession>
<evidence type="ECO:0000313" key="9">
    <source>
        <dbReference type="EMBL" id="OPX45759.1"/>
    </source>
</evidence>
<dbReference type="RefSeq" id="WP_080063154.1">
    <property type="nucleotide sequence ID" value="NZ_MZGX01000003.1"/>
</dbReference>
<comment type="caution">
    <text evidence="9">The sequence shown here is derived from an EMBL/GenBank/DDBJ whole genome shotgun (WGS) entry which is preliminary data.</text>
</comment>
<gene>
    <name evidence="9" type="primary">oppB</name>
    <name evidence="9" type="ORF">CLHUN_06970</name>
</gene>
<comment type="subcellular location">
    <subcellularLocation>
        <location evidence="1 7">Cell membrane</location>
        <topology evidence="1 7">Multi-pass membrane protein</topology>
    </subcellularLocation>
</comment>
<evidence type="ECO:0000256" key="3">
    <source>
        <dbReference type="ARBA" id="ARBA00022475"/>
    </source>
</evidence>
<evidence type="ECO:0000259" key="8">
    <source>
        <dbReference type="PROSITE" id="PS50928"/>
    </source>
</evidence>
<feature type="domain" description="ABC transmembrane type-1" evidence="8">
    <location>
        <begin position="94"/>
        <end position="296"/>
    </location>
</feature>
<feature type="transmembrane region" description="Helical" evidence="7">
    <location>
        <begin position="275"/>
        <end position="299"/>
    </location>
</feature>
<evidence type="ECO:0000256" key="5">
    <source>
        <dbReference type="ARBA" id="ARBA00022989"/>
    </source>
</evidence>
<keyword evidence="3" id="KW-1003">Cell membrane</keyword>
<keyword evidence="4 7" id="KW-0812">Transmembrane</keyword>
<dbReference type="Proteomes" id="UP000191554">
    <property type="component" value="Unassembled WGS sequence"/>
</dbReference>
<dbReference type="SUPFAM" id="SSF161098">
    <property type="entry name" value="MetI-like"/>
    <property type="match status" value="1"/>
</dbReference>
<evidence type="ECO:0000256" key="7">
    <source>
        <dbReference type="RuleBase" id="RU363032"/>
    </source>
</evidence>
<name>A0A1V4SPF4_RUMHU</name>
<dbReference type="GO" id="GO:0055085">
    <property type="term" value="P:transmembrane transport"/>
    <property type="evidence" value="ECO:0007669"/>
    <property type="project" value="InterPro"/>
</dbReference>
<feature type="transmembrane region" description="Helical" evidence="7">
    <location>
        <begin position="231"/>
        <end position="255"/>
    </location>
</feature>
<dbReference type="Pfam" id="PF19300">
    <property type="entry name" value="BPD_transp_1_N"/>
    <property type="match status" value="1"/>
</dbReference>
<dbReference type="PROSITE" id="PS50928">
    <property type="entry name" value="ABC_TM1"/>
    <property type="match status" value="1"/>
</dbReference>
<feature type="transmembrane region" description="Helical" evidence="7">
    <location>
        <begin position="173"/>
        <end position="192"/>
    </location>
</feature>
<dbReference type="EMBL" id="MZGX01000003">
    <property type="protein sequence ID" value="OPX45759.1"/>
    <property type="molecule type" value="Genomic_DNA"/>
</dbReference>
<protein>
    <submittedName>
        <fullName evidence="9">Oligopeptide transport system permease protein OppB</fullName>
    </submittedName>
</protein>
<evidence type="ECO:0000256" key="6">
    <source>
        <dbReference type="ARBA" id="ARBA00023136"/>
    </source>
</evidence>
<dbReference type="CDD" id="cd06261">
    <property type="entry name" value="TM_PBP2"/>
    <property type="match status" value="1"/>
</dbReference>
<keyword evidence="10" id="KW-1185">Reference proteome</keyword>
<dbReference type="GO" id="GO:0005886">
    <property type="term" value="C:plasma membrane"/>
    <property type="evidence" value="ECO:0007669"/>
    <property type="project" value="UniProtKB-SubCell"/>
</dbReference>
<dbReference type="Gene3D" id="1.10.3720.10">
    <property type="entry name" value="MetI-like"/>
    <property type="match status" value="1"/>
</dbReference>
<evidence type="ECO:0000256" key="1">
    <source>
        <dbReference type="ARBA" id="ARBA00004651"/>
    </source>
</evidence>
<dbReference type="OrthoDB" id="9773221at2"/>
<dbReference type="PANTHER" id="PTHR43163">
    <property type="entry name" value="DIPEPTIDE TRANSPORT SYSTEM PERMEASE PROTEIN DPPB-RELATED"/>
    <property type="match status" value="1"/>
</dbReference>
<feature type="transmembrane region" description="Helical" evidence="7">
    <location>
        <begin position="130"/>
        <end position="153"/>
    </location>
</feature>
<dbReference type="InterPro" id="IPR045621">
    <property type="entry name" value="BPD_transp_1_N"/>
</dbReference>
<feature type="transmembrane region" description="Helical" evidence="7">
    <location>
        <begin position="9"/>
        <end position="29"/>
    </location>
</feature>
<keyword evidence="5 7" id="KW-1133">Transmembrane helix</keyword>
<dbReference type="AlphaFoldDB" id="A0A1V4SPF4"/>
<dbReference type="InterPro" id="IPR000515">
    <property type="entry name" value="MetI-like"/>
</dbReference>
<keyword evidence="6 7" id="KW-0472">Membrane</keyword>
<dbReference type="InterPro" id="IPR035906">
    <property type="entry name" value="MetI-like_sf"/>
</dbReference>
<comment type="similarity">
    <text evidence="7">Belongs to the binding-protein-dependent transport system permease family.</text>
</comment>
<keyword evidence="2 7" id="KW-0813">Transport</keyword>
<evidence type="ECO:0000256" key="4">
    <source>
        <dbReference type="ARBA" id="ARBA00022692"/>
    </source>
</evidence>
<organism evidence="9 10">
    <name type="scientific">Ruminiclostridium hungatei</name>
    <name type="common">Clostridium hungatei</name>
    <dbReference type="NCBI Taxonomy" id="48256"/>
    <lineage>
        <taxon>Bacteria</taxon>
        <taxon>Bacillati</taxon>
        <taxon>Bacillota</taxon>
        <taxon>Clostridia</taxon>
        <taxon>Eubacteriales</taxon>
        <taxon>Oscillospiraceae</taxon>
        <taxon>Ruminiclostridium</taxon>
    </lineage>
</organism>
<feature type="transmembrane region" description="Helical" evidence="7">
    <location>
        <begin position="100"/>
        <end position="118"/>
    </location>
</feature>
<dbReference type="PANTHER" id="PTHR43163:SF6">
    <property type="entry name" value="DIPEPTIDE TRANSPORT SYSTEM PERMEASE PROTEIN DPPB-RELATED"/>
    <property type="match status" value="1"/>
</dbReference>
<dbReference type="Pfam" id="PF00528">
    <property type="entry name" value="BPD_transp_1"/>
    <property type="match status" value="1"/>
</dbReference>